<protein>
    <submittedName>
        <fullName evidence="3">Uncharacterized protein</fullName>
    </submittedName>
</protein>
<keyword evidence="2" id="KW-0732">Signal</keyword>
<sequence length="130" mass="14004">MSFSKKCCALFLSCLLLAVQAKTDFHDGKRKSADDDLFYNIIEAIPVEAGAARAQLVSTGLGLTSNGLAEKYMFIFMISAIVAPVATLQSIVGWLTVKENPPLSNINAGNNSIERGVIISLDPQPQIDNF</sequence>
<feature type="transmembrane region" description="Helical" evidence="1">
    <location>
        <begin position="72"/>
        <end position="97"/>
    </location>
</feature>
<keyword evidence="1" id="KW-0472">Membrane</keyword>
<evidence type="ECO:0000256" key="1">
    <source>
        <dbReference type="SAM" id="Phobius"/>
    </source>
</evidence>
<keyword evidence="1" id="KW-1133">Transmembrane helix</keyword>
<evidence type="ECO:0000313" key="3">
    <source>
        <dbReference type="EnsemblMetazoa" id="Aqu2.1.07521_001"/>
    </source>
</evidence>
<accession>A0A1X7SZA7</accession>
<dbReference type="InParanoid" id="A0A1X7SZA7"/>
<reference evidence="3" key="1">
    <citation type="submission" date="2017-05" db="UniProtKB">
        <authorList>
            <consortium name="EnsemblMetazoa"/>
        </authorList>
    </citation>
    <scope>IDENTIFICATION</scope>
</reference>
<evidence type="ECO:0000256" key="2">
    <source>
        <dbReference type="SAM" id="SignalP"/>
    </source>
</evidence>
<dbReference type="AlphaFoldDB" id="A0A1X7SZA7"/>
<keyword evidence="1" id="KW-0812">Transmembrane</keyword>
<organism evidence="3">
    <name type="scientific">Amphimedon queenslandica</name>
    <name type="common">Sponge</name>
    <dbReference type="NCBI Taxonomy" id="400682"/>
    <lineage>
        <taxon>Eukaryota</taxon>
        <taxon>Metazoa</taxon>
        <taxon>Porifera</taxon>
        <taxon>Demospongiae</taxon>
        <taxon>Heteroscleromorpha</taxon>
        <taxon>Haplosclerida</taxon>
        <taxon>Niphatidae</taxon>
        <taxon>Amphimedon</taxon>
    </lineage>
</organism>
<name>A0A1X7SZA7_AMPQE</name>
<feature type="chain" id="PRO_5012733645" evidence="2">
    <location>
        <begin position="22"/>
        <end position="130"/>
    </location>
</feature>
<dbReference type="EnsemblMetazoa" id="Aqu2.1.07521_001">
    <property type="protein sequence ID" value="Aqu2.1.07521_001"/>
    <property type="gene ID" value="Aqu2.1.07521"/>
</dbReference>
<proteinExistence type="predicted"/>
<feature type="signal peptide" evidence="2">
    <location>
        <begin position="1"/>
        <end position="21"/>
    </location>
</feature>